<organism evidence="2 3">
    <name type="scientific">Cirrhinus mrigala</name>
    <name type="common">Mrigala</name>
    <dbReference type="NCBI Taxonomy" id="683832"/>
    <lineage>
        <taxon>Eukaryota</taxon>
        <taxon>Metazoa</taxon>
        <taxon>Chordata</taxon>
        <taxon>Craniata</taxon>
        <taxon>Vertebrata</taxon>
        <taxon>Euteleostomi</taxon>
        <taxon>Actinopterygii</taxon>
        <taxon>Neopterygii</taxon>
        <taxon>Teleostei</taxon>
        <taxon>Ostariophysi</taxon>
        <taxon>Cypriniformes</taxon>
        <taxon>Cyprinidae</taxon>
        <taxon>Labeoninae</taxon>
        <taxon>Labeonini</taxon>
        <taxon>Cirrhinus</taxon>
    </lineage>
</organism>
<name>A0ABD0MGH1_CIRMR</name>
<proteinExistence type="predicted"/>
<dbReference type="AlphaFoldDB" id="A0ABD0MGH1"/>
<sequence>MKMNFRFEWNCLALCGREPQLCMLGLSGPPGTPCAGSGSPWVPPHGQQSEDVADEGQSEESEERIREAVNRLPLSSLEAALPGGLRTNGNFHLLEGKFTTLCR</sequence>
<feature type="compositionally biased region" description="Acidic residues" evidence="1">
    <location>
        <begin position="51"/>
        <end position="62"/>
    </location>
</feature>
<evidence type="ECO:0000256" key="1">
    <source>
        <dbReference type="SAM" id="MobiDB-lite"/>
    </source>
</evidence>
<dbReference type="Proteomes" id="UP001529510">
    <property type="component" value="Unassembled WGS sequence"/>
</dbReference>
<protein>
    <submittedName>
        <fullName evidence="2">Uncharacterized protein</fullName>
    </submittedName>
</protein>
<reference evidence="2 3" key="1">
    <citation type="submission" date="2024-05" db="EMBL/GenBank/DDBJ databases">
        <title>Genome sequencing and assembly of Indian major carp, Cirrhinus mrigala (Hamilton, 1822).</title>
        <authorList>
            <person name="Mohindra V."/>
            <person name="Chowdhury L.M."/>
            <person name="Lal K."/>
            <person name="Jena J.K."/>
        </authorList>
    </citation>
    <scope>NUCLEOTIDE SEQUENCE [LARGE SCALE GENOMIC DNA]</scope>
    <source>
        <strain evidence="2">CM1030</strain>
        <tissue evidence="2">Blood</tissue>
    </source>
</reference>
<evidence type="ECO:0000313" key="2">
    <source>
        <dbReference type="EMBL" id="KAL0149147.1"/>
    </source>
</evidence>
<comment type="caution">
    <text evidence="2">The sequence shown here is derived from an EMBL/GenBank/DDBJ whole genome shotgun (WGS) entry which is preliminary data.</text>
</comment>
<gene>
    <name evidence="2" type="ORF">M9458_055579</name>
</gene>
<evidence type="ECO:0000313" key="3">
    <source>
        <dbReference type="Proteomes" id="UP001529510"/>
    </source>
</evidence>
<accession>A0ABD0MGH1</accession>
<keyword evidence="3" id="KW-1185">Reference proteome</keyword>
<feature type="region of interest" description="Disordered" evidence="1">
    <location>
        <begin position="32"/>
        <end position="65"/>
    </location>
</feature>
<dbReference type="EMBL" id="JAMKFB020000531">
    <property type="protein sequence ID" value="KAL0149147.1"/>
    <property type="molecule type" value="Genomic_DNA"/>
</dbReference>